<comment type="similarity">
    <text evidence="4">Belongs to the glutamate synthase family.</text>
</comment>
<dbReference type="Pfam" id="PF04898">
    <property type="entry name" value="Glu_syn_central"/>
    <property type="match status" value="1"/>
</dbReference>
<dbReference type="FunFam" id="3.60.20.10:FF:000001">
    <property type="entry name" value="Glutamate synthase, large subunit"/>
    <property type="match status" value="1"/>
</dbReference>
<dbReference type="InterPro" id="IPR029055">
    <property type="entry name" value="Ntn_hydrolases_N"/>
</dbReference>
<dbReference type="PANTHER" id="PTHR11938">
    <property type="entry name" value="FAD NADPH DEHYDROGENASE/OXIDOREDUCTASE"/>
    <property type="match status" value="1"/>
</dbReference>
<keyword evidence="16" id="KW-0003">3Fe-4S</keyword>
<sequence length="1559" mass="171395">MPKNQPLIHLPEAQGLYDPRNEHDACGVGFIANVKGKASHQIVCDSEDLLRRMDHRGACGCEENTGDGSGILTAVPERFLRSAIKEDLKIDLPEAGRYAVGNVFLPQLADERAKCKAEVERLVKEEGQRLIGWRPMPVKSDLANLGATARNAEPAVEQIVIEAADNLVGEAFERKLYIIRKRASNTLRRDKSMEQRKLFYVCSLSTKVLIYKGMLTTEQLYKYYPDLKDPTFESHLAMVHSRFATNTFPSWDRAQPLRFMSHNGEINTVKGNANWMYARQGVLQSDLFGDDLKKLFPIVEPDCSDSGTFDNALEFLLMTGRTLQGSVMMMVPEAWQNHATMSESKRAFYEYHSALMEPWDGPASIVFTDGKYIGAVLDRNGLRPSRYYLTHDDRVIMASEVGVVDVDPANVKAKGRLQPGKMFLVDFEQGRLIPDEELKEDFASRKPYGKWLADNRIELNDLHPENEKHGFKSSTLLERMQAFGYTAETMNFMLLPLIKVEKDPIGSMGNDSCLAVLSDKPRMLYDYFKQLFAQVTNPAIDSIREEVIMSLECYIGPEKNLLETSPEHAHRLRLPHPILSNEQLRSIKHIERGDDVGSWRSTTIDITWPKEEGAKGLKPALERVCQEVEAAVDAGYAIVILSDKKMDADRVAISALLATGAVHQHLIKTSKRTRVGVVVETGEAREVHHHCLLVGYGADAINPYVAFESLWRARRDGLLDDGSEQLSPEESGEGHEHPTIEAAANGEAIDPVTSADHELVRKYRTGVAKGMLKVMAKMGISTLQSYKGAQIFEAIGLRDEVIDLCFTGTASRVQGVGFDVLGEEAIRRHTLGYPAGGQRRLPVLPNPGEYHWRAEGERHMWDPKSIADIQVAARNGDKDSYKRFADHINFDSRTRCQLRGLLEFKKDGNGGPIPIDEVMPAKEIVKRFCTGAMSFGSISAEAHETLAIAMNRLGGKSNTGEGGEDPARWTPDSNGDSRRSAIKQVASGRFGVTISYLTNADEIQIKISQGAKPGEGGELPGRKVDDNIARIRYSTPGVGLISPPPHHDIYSIEDLAQLIYDLKNANRAARVSVKLVSEVGVGTIATGVVKGHADHVLIAGDGGGTGASPLTSIKHAGLPWELGIAETHQTLMANDLRSRVVLQTDGGLKTGRDVLIAAMLGAEEFGFSTAPLITLGCIMMRKCHLNTCPVGVATQDPELRKMFRGKPEHVVNYLFMVAEDAREQMAELGFRTIDEMVGRLDMLDPSKAIQHWKSDGLDLTKLLSPGPRPYDDAGSYCTKSQDHGLEKTLDLRRLVDLAKPALELGEPVNADLPIVNTDRTVGTILSNEIAKRYGEEGLPDGTIHFKFDGHAGQSFGAFLAHGVTLELEGDSNDFVGKGLSGGRVIVYPDKTSTFEAEDQILVGNVCLYGATRGEAFFRGRAAERFCVRNSGAKAVVEGVGDHGCEYMTGGRVVILGPTGRNFAAGMSGGVAYVWAPDRAAFTLDCNLGMVELEDVIDDEDVAELKELIARHHDLTGSSVAAGMLDRWDAVRGDFVKVMPTDYKRVLEEKKAAAAEPAAV</sequence>
<keyword evidence="6" id="KW-0028">Amino-acid biosynthesis</keyword>
<keyword evidence="15" id="KW-0314">Glutamate biosynthesis</keyword>
<evidence type="ECO:0000256" key="8">
    <source>
        <dbReference type="ARBA" id="ARBA00022643"/>
    </source>
</evidence>
<dbReference type="FunFam" id="2.160.20.60:FF:000001">
    <property type="entry name" value="Glutamate synthase, large subunit"/>
    <property type="match status" value="1"/>
</dbReference>
<dbReference type="InterPro" id="IPR013785">
    <property type="entry name" value="Aldolase_TIM"/>
</dbReference>
<comment type="cofactor">
    <cofactor evidence="3">
        <name>FAD</name>
        <dbReference type="ChEBI" id="CHEBI:57692"/>
    </cofactor>
</comment>
<dbReference type="CDD" id="cd00713">
    <property type="entry name" value="GltS"/>
    <property type="match status" value="1"/>
</dbReference>
<dbReference type="PANTHER" id="PTHR11938:SF133">
    <property type="entry name" value="GLUTAMATE SYNTHASE (NADH)"/>
    <property type="match status" value="1"/>
</dbReference>
<dbReference type="Gene3D" id="2.160.20.60">
    <property type="entry name" value="Glutamate synthase, alpha subunit, C-terminal domain"/>
    <property type="match status" value="1"/>
</dbReference>
<evidence type="ECO:0000256" key="19">
    <source>
        <dbReference type="ARBA" id="ARBA00072108"/>
    </source>
</evidence>
<dbReference type="EC" id="1.4.1.13" evidence="5"/>
<evidence type="ECO:0000256" key="16">
    <source>
        <dbReference type="ARBA" id="ARBA00023291"/>
    </source>
</evidence>
<dbReference type="GO" id="GO:0046872">
    <property type="term" value="F:metal ion binding"/>
    <property type="evidence" value="ECO:0007669"/>
    <property type="project" value="UniProtKB-KW"/>
</dbReference>
<dbReference type="InterPro" id="IPR002932">
    <property type="entry name" value="Glu_synthdom"/>
</dbReference>
<comment type="pathway">
    <text evidence="17">Amino-acid biosynthesis; L-glutamate biosynthesis via GLT pathway; L-glutamate from 2-oxoglutarate and L-glutamine (NADP(+) route): step 1/1.</text>
</comment>
<dbReference type="Gene3D" id="3.60.20.10">
    <property type="entry name" value="Glutamine Phosphoribosylpyrophosphate, subunit 1, domain 1"/>
    <property type="match status" value="1"/>
</dbReference>
<keyword evidence="14" id="KW-0411">Iron-sulfur</keyword>
<dbReference type="SUPFAM" id="SSF69336">
    <property type="entry name" value="Alpha subunit of glutamate synthase, C-terminal domain"/>
    <property type="match status" value="1"/>
</dbReference>
<dbReference type="InterPro" id="IPR006982">
    <property type="entry name" value="Glu_synth_centr_N"/>
</dbReference>
<keyword evidence="8" id="KW-0288">FMN</keyword>
<evidence type="ECO:0000256" key="17">
    <source>
        <dbReference type="ARBA" id="ARBA00037898"/>
    </source>
</evidence>
<evidence type="ECO:0000256" key="9">
    <source>
        <dbReference type="ARBA" id="ARBA00022723"/>
    </source>
</evidence>
<gene>
    <name evidence="23" type="primary">gltB_1</name>
    <name evidence="23" type="ORF">Pla108_10970</name>
</gene>
<dbReference type="SUPFAM" id="SSF56235">
    <property type="entry name" value="N-terminal nucleophile aminohydrolases (Ntn hydrolases)"/>
    <property type="match status" value="1"/>
</dbReference>
<evidence type="ECO:0000256" key="4">
    <source>
        <dbReference type="ARBA" id="ARBA00009716"/>
    </source>
</evidence>
<evidence type="ECO:0000256" key="1">
    <source>
        <dbReference type="ARBA" id="ARBA00001917"/>
    </source>
</evidence>
<evidence type="ECO:0000256" key="20">
    <source>
        <dbReference type="ARBA" id="ARBA00079921"/>
    </source>
</evidence>
<dbReference type="FunFam" id="3.20.20.70:FF:000053">
    <property type="entry name" value="Glutamate synthase large subunit"/>
    <property type="match status" value="1"/>
</dbReference>
<keyword evidence="7" id="KW-0285">Flavoprotein</keyword>
<proteinExistence type="inferred from homology"/>
<evidence type="ECO:0000256" key="5">
    <source>
        <dbReference type="ARBA" id="ARBA00012079"/>
    </source>
</evidence>
<evidence type="ECO:0000313" key="23">
    <source>
        <dbReference type="EMBL" id="TWU00152.1"/>
    </source>
</evidence>
<evidence type="ECO:0000256" key="15">
    <source>
        <dbReference type="ARBA" id="ARBA00023164"/>
    </source>
</evidence>
<keyword evidence="24" id="KW-1185">Reference proteome</keyword>
<dbReference type="CDD" id="cd00982">
    <property type="entry name" value="gltB_C"/>
    <property type="match status" value="1"/>
</dbReference>
<feature type="region of interest" description="Disordered" evidence="21">
    <location>
        <begin position="953"/>
        <end position="978"/>
    </location>
</feature>
<dbReference type="OrthoDB" id="9758182at2"/>
<organism evidence="23 24">
    <name type="scientific">Botrimarina colliarenosi</name>
    <dbReference type="NCBI Taxonomy" id="2528001"/>
    <lineage>
        <taxon>Bacteria</taxon>
        <taxon>Pseudomonadati</taxon>
        <taxon>Planctomycetota</taxon>
        <taxon>Planctomycetia</taxon>
        <taxon>Pirellulales</taxon>
        <taxon>Lacipirellulaceae</taxon>
        <taxon>Botrimarina</taxon>
    </lineage>
</organism>
<dbReference type="Pfam" id="PF01645">
    <property type="entry name" value="Glu_synthase"/>
    <property type="match status" value="1"/>
</dbReference>
<dbReference type="Pfam" id="PF01493">
    <property type="entry name" value="GXGXG"/>
    <property type="match status" value="1"/>
</dbReference>
<dbReference type="InterPro" id="IPR036485">
    <property type="entry name" value="Glu_synth_asu_C_sf"/>
</dbReference>
<name>A0A5C6AMC6_9BACT</name>
<dbReference type="Pfam" id="PF00310">
    <property type="entry name" value="GATase_2"/>
    <property type="match status" value="1"/>
</dbReference>
<comment type="cofactor">
    <cofactor evidence="2">
        <name>[3Fe-4S] cluster</name>
        <dbReference type="ChEBI" id="CHEBI:21137"/>
    </cofactor>
</comment>
<evidence type="ECO:0000256" key="6">
    <source>
        <dbReference type="ARBA" id="ARBA00022605"/>
    </source>
</evidence>
<dbReference type="GO" id="GO:0019676">
    <property type="term" value="P:ammonia assimilation cycle"/>
    <property type="evidence" value="ECO:0007669"/>
    <property type="project" value="TreeGrafter"/>
</dbReference>
<dbReference type="InterPro" id="IPR017932">
    <property type="entry name" value="GATase_2_dom"/>
</dbReference>
<dbReference type="GO" id="GO:0051538">
    <property type="term" value="F:3 iron, 4 sulfur cluster binding"/>
    <property type="evidence" value="ECO:0007669"/>
    <property type="project" value="UniProtKB-KW"/>
</dbReference>
<keyword evidence="12 23" id="KW-0560">Oxidoreductase</keyword>
<evidence type="ECO:0000313" key="24">
    <source>
        <dbReference type="Proteomes" id="UP000317421"/>
    </source>
</evidence>
<dbReference type="Gene3D" id="3.20.20.70">
    <property type="entry name" value="Aldolase class I"/>
    <property type="match status" value="2"/>
</dbReference>
<evidence type="ECO:0000256" key="2">
    <source>
        <dbReference type="ARBA" id="ARBA00001927"/>
    </source>
</evidence>
<evidence type="ECO:0000256" key="12">
    <source>
        <dbReference type="ARBA" id="ARBA00023002"/>
    </source>
</evidence>
<reference evidence="23 24" key="1">
    <citation type="submission" date="2019-02" db="EMBL/GenBank/DDBJ databases">
        <title>Deep-cultivation of Planctomycetes and their phenomic and genomic characterization uncovers novel biology.</title>
        <authorList>
            <person name="Wiegand S."/>
            <person name="Jogler M."/>
            <person name="Boedeker C."/>
            <person name="Pinto D."/>
            <person name="Vollmers J."/>
            <person name="Rivas-Marin E."/>
            <person name="Kohn T."/>
            <person name="Peeters S.H."/>
            <person name="Heuer A."/>
            <person name="Rast P."/>
            <person name="Oberbeckmann S."/>
            <person name="Bunk B."/>
            <person name="Jeske O."/>
            <person name="Meyerdierks A."/>
            <person name="Storesund J.E."/>
            <person name="Kallscheuer N."/>
            <person name="Luecker S."/>
            <person name="Lage O.M."/>
            <person name="Pohl T."/>
            <person name="Merkel B.J."/>
            <person name="Hornburger P."/>
            <person name="Mueller R.-W."/>
            <person name="Bruemmer F."/>
            <person name="Labrenz M."/>
            <person name="Spormann A.M."/>
            <person name="Op Den Camp H."/>
            <person name="Overmann J."/>
            <person name="Amann R."/>
            <person name="Jetten M.S.M."/>
            <person name="Mascher T."/>
            <person name="Medema M.H."/>
            <person name="Devos D.P."/>
            <person name="Kaster A.-K."/>
            <person name="Ovreas L."/>
            <person name="Rohde M."/>
            <person name="Galperin M.Y."/>
            <person name="Jogler C."/>
        </authorList>
    </citation>
    <scope>NUCLEOTIDE SEQUENCE [LARGE SCALE GENOMIC DNA]</scope>
    <source>
        <strain evidence="23 24">Pla108</strain>
    </source>
</reference>
<evidence type="ECO:0000256" key="18">
    <source>
        <dbReference type="ARBA" id="ARBA00048151"/>
    </source>
</evidence>
<dbReference type="RefSeq" id="WP_146443760.1">
    <property type="nucleotide sequence ID" value="NZ_SJPR01000001.1"/>
</dbReference>
<comment type="cofactor">
    <cofactor evidence="1">
        <name>FMN</name>
        <dbReference type="ChEBI" id="CHEBI:58210"/>
    </cofactor>
</comment>
<evidence type="ECO:0000256" key="10">
    <source>
        <dbReference type="ARBA" id="ARBA00022827"/>
    </source>
</evidence>
<evidence type="ECO:0000259" key="22">
    <source>
        <dbReference type="PROSITE" id="PS51278"/>
    </source>
</evidence>
<dbReference type="PROSITE" id="PS51278">
    <property type="entry name" value="GATASE_TYPE_2"/>
    <property type="match status" value="1"/>
</dbReference>
<dbReference type="SUPFAM" id="SSF51395">
    <property type="entry name" value="FMN-linked oxidoreductases"/>
    <property type="match status" value="1"/>
</dbReference>
<comment type="caution">
    <text evidence="23">The sequence shown here is derived from an EMBL/GenBank/DDBJ whole genome shotgun (WGS) entry which is preliminary data.</text>
</comment>
<accession>A0A5C6AMC6</accession>
<keyword evidence="11" id="KW-0315">Glutamine amidotransferase</keyword>
<dbReference type="InterPro" id="IPR002489">
    <property type="entry name" value="Glu_synth_asu_C"/>
</dbReference>
<evidence type="ECO:0000256" key="3">
    <source>
        <dbReference type="ARBA" id="ARBA00001974"/>
    </source>
</evidence>
<dbReference type="Proteomes" id="UP000317421">
    <property type="component" value="Unassembled WGS sequence"/>
</dbReference>
<dbReference type="CDD" id="cd02808">
    <property type="entry name" value="GltS_FMN"/>
    <property type="match status" value="1"/>
</dbReference>
<feature type="domain" description="Glutamine amidotransferase type-2" evidence="22">
    <location>
        <begin position="26"/>
        <end position="428"/>
    </location>
</feature>
<keyword evidence="13" id="KW-0408">Iron</keyword>
<protein>
    <recommendedName>
        <fullName evidence="19">Glutamate synthase [NADPH] large chain</fullName>
        <ecNumber evidence="5">1.4.1.13</ecNumber>
    </recommendedName>
    <alternativeName>
        <fullName evidence="20">Glutamate synthase subunit alpha</fullName>
    </alternativeName>
</protein>
<keyword evidence="9" id="KW-0479">Metal-binding</keyword>
<evidence type="ECO:0000256" key="13">
    <source>
        <dbReference type="ARBA" id="ARBA00023004"/>
    </source>
</evidence>
<evidence type="ECO:0000256" key="14">
    <source>
        <dbReference type="ARBA" id="ARBA00023014"/>
    </source>
</evidence>
<dbReference type="GO" id="GO:0006537">
    <property type="term" value="P:glutamate biosynthetic process"/>
    <property type="evidence" value="ECO:0007669"/>
    <property type="project" value="UniProtKB-KW"/>
</dbReference>
<dbReference type="GO" id="GO:0004355">
    <property type="term" value="F:glutamate synthase (NADPH) activity"/>
    <property type="evidence" value="ECO:0007669"/>
    <property type="project" value="UniProtKB-EC"/>
</dbReference>
<evidence type="ECO:0000256" key="7">
    <source>
        <dbReference type="ARBA" id="ARBA00022630"/>
    </source>
</evidence>
<dbReference type="InterPro" id="IPR050711">
    <property type="entry name" value="ET-N_metabolism_enzyme"/>
</dbReference>
<evidence type="ECO:0000256" key="21">
    <source>
        <dbReference type="SAM" id="MobiDB-lite"/>
    </source>
</evidence>
<comment type="catalytic activity">
    <reaction evidence="18">
        <text>2 L-glutamate + NADP(+) = L-glutamine + 2-oxoglutarate + NADPH + H(+)</text>
        <dbReference type="Rhea" id="RHEA:15501"/>
        <dbReference type="ChEBI" id="CHEBI:15378"/>
        <dbReference type="ChEBI" id="CHEBI:16810"/>
        <dbReference type="ChEBI" id="CHEBI:29985"/>
        <dbReference type="ChEBI" id="CHEBI:57783"/>
        <dbReference type="ChEBI" id="CHEBI:58349"/>
        <dbReference type="ChEBI" id="CHEBI:58359"/>
        <dbReference type="EC" id="1.4.1.13"/>
    </reaction>
</comment>
<evidence type="ECO:0000256" key="11">
    <source>
        <dbReference type="ARBA" id="ARBA00022962"/>
    </source>
</evidence>
<dbReference type="EMBL" id="SJPR01000001">
    <property type="protein sequence ID" value="TWU00152.1"/>
    <property type="molecule type" value="Genomic_DNA"/>
</dbReference>
<keyword evidence="10" id="KW-0274">FAD</keyword>